<sequence length="220" mass="24638">MKFTFASFLALSAASVVSAANTIQFTNQDDIPRRIIFTTNPGHRKPADLYVSARSQVTQKVDHGWQGNLYAIPQGAPDKAGMLAEFTFNGFEGQTFFDVSAIVNPYDHNNVKQIWPVKEPDNISGCNPFPCDRAYYAPNDQQTRTTWENDFIVTLGTPDNFRASFVRAPLPVVESSAEEEEEEEEPEVVVKRAAEEKGLPHSFVEGRFEGKRFAPRPATY</sequence>
<protein>
    <recommendedName>
        <fullName evidence="5">Dnase1 protein</fullName>
    </recommendedName>
</protein>
<organism evidence="3 4">
    <name type="scientific">Podospora appendiculata</name>
    <dbReference type="NCBI Taxonomy" id="314037"/>
    <lineage>
        <taxon>Eukaryota</taxon>
        <taxon>Fungi</taxon>
        <taxon>Dikarya</taxon>
        <taxon>Ascomycota</taxon>
        <taxon>Pezizomycotina</taxon>
        <taxon>Sordariomycetes</taxon>
        <taxon>Sordariomycetidae</taxon>
        <taxon>Sordariales</taxon>
        <taxon>Podosporaceae</taxon>
        <taxon>Podospora</taxon>
    </lineage>
</organism>
<dbReference type="Proteomes" id="UP001270362">
    <property type="component" value="Unassembled WGS sequence"/>
</dbReference>
<feature type="signal peptide" evidence="2">
    <location>
        <begin position="1"/>
        <end position="19"/>
    </location>
</feature>
<evidence type="ECO:0000313" key="4">
    <source>
        <dbReference type="Proteomes" id="UP001270362"/>
    </source>
</evidence>
<gene>
    <name evidence="3" type="ORF">B0T22DRAFT_482889</name>
</gene>
<dbReference type="SUPFAM" id="SSF49870">
    <property type="entry name" value="Osmotin, thaumatin-like protein"/>
    <property type="match status" value="1"/>
</dbReference>
<name>A0AAE0X6S5_9PEZI</name>
<keyword evidence="4" id="KW-1185">Reference proteome</keyword>
<keyword evidence="2" id="KW-0732">Signal</keyword>
<feature type="chain" id="PRO_5042191578" description="Dnase1 protein" evidence="2">
    <location>
        <begin position="20"/>
        <end position="220"/>
    </location>
</feature>
<dbReference type="InterPro" id="IPR037176">
    <property type="entry name" value="Osmotin/thaumatin-like_sf"/>
</dbReference>
<accession>A0AAE0X6S5</accession>
<evidence type="ECO:0008006" key="5">
    <source>
        <dbReference type="Google" id="ProtNLM"/>
    </source>
</evidence>
<feature type="region of interest" description="Disordered" evidence="1">
    <location>
        <begin position="173"/>
        <end position="195"/>
    </location>
</feature>
<evidence type="ECO:0000313" key="3">
    <source>
        <dbReference type="EMBL" id="KAK3685973.1"/>
    </source>
</evidence>
<dbReference type="AlphaFoldDB" id="A0AAE0X6S5"/>
<comment type="caution">
    <text evidence="3">The sequence shown here is derived from an EMBL/GenBank/DDBJ whole genome shotgun (WGS) entry which is preliminary data.</text>
</comment>
<feature type="compositionally biased region" description="Acidic residues" evidence="1">
    <location>
        <begin position="176"/>
        <end position="187"/>
    </location>
</feature>
<evidence type="ECO:0000256" key="2">
    <source>
        <dbReference type="SAM" id="SignalP"/>
    </source>
</evidence>
<evidence type="ECO:0000256" key="1">
    <source>
        <dbReference type="SAM" id="MobiDB-lite"/>
    </source>
</evidence>
<reference evidence="3" key="2">
    <citation type="submission" date="2023-06" db="EMBL/GenBank/DDBJ databases">
        <authorList>
            <consortium name="Lawrence Berkeley National Laboratory"/>
            <person name="Haridas S."/>
            <person name="Hensen N."/>
            <person name="Bonometti L."/>
            <person name="Westerberg I."/>
            <person name="Brannstrom I.O."/>
            <person name="Guillou S."/>
            <person name="Cros-Aarteil S."/>
            <person name="Calhoun S."/>
            <person name="Kuo A."/>
            <person name="Mondo S."/>
            <person name="Pangilinan J."/>
            <person name="Riley R."/>
            <person name="Labutti K."/>
            <person name="Andreopoulos B."/>
            <person name="Lipzen A."/>
            <person name="Chen C."/>
            <person name="Yanf M."/>
            <person name="Daum C."/>
            <person name="Ng V."/>
            <person name="Clum A."/>
            <person name="Steindorff A."/>
            <person name="Ohm R."/>
            <person name="Martin F."/>
            <person name="Silar P."/>
            <person name="Natvig D."/>
            <person name="Lalanne C."/>
            <person name="Gautier V."/>
            <person name="Ament-Velasquez S.L."/>
            <person name="Kruys A."/>
            <person name="Hutchinson M.I."/>
            <person name="Powell A.J."/>
            <person name="Barry K."/>
            <person name="Miller A.N."/>
            <person name="Grigoriev I.V."/>
            <person name="Debuchy R."/>
            <person name="Gladieux P."/>
            <person name="Thoren M.H."/>
            <person name="Johannesson H."/>
        </authorList>
    </citation>
    <scope>NUCLEOTIDE SEQUENCE</scope>
    <source>
        <strain evidence="3">CBS 314.62</strain>
    </source>
</reference>
<reference evidence="3" key="1">
    <citation type="journal article" date="2023" name="Mol. Phylogenet. Evol.">
        <title>Genome-scale phylogeny and comparative genomics of the fungal order Sordariales.</title>
        <authorList>
            <person name="Hensen N."/>
            <person name="Bonometti L."/>
            <person name="Westerberg I."/>
            <person name="Brannstrom I.O."/>
            <person name="Guillou S."/>
            <person name="Cros-Aarteil S."/>
            <person name="Calhoun S."/>
            <person name="Haridas S."/>
            <person name="Kuo A."/>
            <person name="Mondo S."/>
            <person name="Pangilinan J."/>
            <person name="Riley R."/>
            <person name="LaButti K."/>
            <person name="Andreopoulos B."/>
            <person name="Lipzen A."/>
            <person name="Chen C."/>
            <person name="Yan M."/>
            <person name="Daum C."/>
            <person name="Ng V."/>
            <person name="Clum A."/>
            <person name="Steindorff A."/>
            <person name="Ohm R.A."/>
            <person name="Martin F."/>
            <person name="Silar P."/>
            <person name="Natvig D.O."/>
            <person name="Lalanne C."/>
            <person name="Gautier V."/>
            <person name="Ament-Velasquez S.L."/>
            <person name="Kruys A."/>
            <person name="Hutchinson M.I."/>
            <person name="Powell A.J."/>
            <person name="Barry K."/>
            <person name="Miller A.N."/>
            <person name="Grigoriev I.V."/>
            <person name="Debuchy R."/>
            <person name="Gladieux P."/>
            <person name="Hiltunen Thoren M."/>
            <person name="Johannesson H."/>
        </authorList>
    </citation>
    <scope>NUCLEOTIDE SEQUENCE</scope>
    <source>
        <strain evidence="3">CBS 314.62</strain>
    </source>
</reference>
<proteinExistence type="predicted"/>
<dbReference type="EMBL" id="JAULSO010000003">
    <property type="protein sequence ID" value="KAK3685973.1"/>
    <property type="molecule type" value="Genomic_DNA"/>
</dbReference>